<feature type="region of interest" description="Disordered" evidence="1">
    <location>
        <begin position="1"/>
        <end position="20"/>
    </location>
</feature>
<protein>
    <submittedName>
        <fullName evidence="2">Uncharacterized protein</fullName>
    </submittedName>
</protein>
<dbReference type="Proteomes" id="UP000319818">
    <property type="component" value="Unassembled WGS sequence"/>
</dbReference>
<organism evidence="2 3">
    <name type="scientific">Pseudonocardia cypriaca</name>
    <dbReference type="NCBI Taxonomy" id="882449"/>
    <lineage>
        <taxon>Bacteria</taxon>
        <taxon>Bacillati</taxon>
        <taxon>Actinomycetota</taxon>
        <taxon>Actinomycetes</taxon>
        <taxon>Pseudonocardiales</taxon>
        <taxon>Pseudonocardiaceae</taxon>
        <taxon>Pseudonocardia</taxon>
    </lineage>
</organism>
<reference evidence="2 3" key="1">
    <citation type="submission" date="2019-06" db="EMBL/GenBank/DDBJ databases">
        <title>Sequencing the genomes of 1000 actinobacteria strains.</title>
        <authorList>
            <person name="Klenk H.-P."/>
        </authorList>
    </citation>
    <scope>NUCLEOTIDE SEQUENCE [LARGE SCALE GENOMIC DNA]</scope>
    <source>
        <strain evidence="2 3">DSM 45511</strain>
    </source>
</reference>
<accession>A0A543GJ70</accession>
<evidence type="ECO:0000313" key="2">
    <source>
        <dbReference type="EMBL" id="TQM46132.1"/>
    </source>
</evidence>
<name>A0A543GJ70_9PSEU</name>
<gene>
    <name evidence="2" type="ORF">FB388_3538</name>
</gene>
<dbReference type="EMBL" id="VFPH01000001">
    <property type="protein sequence ID" value="TQM46132.1"/>
    <property type="molecule type" value="Genomic_DNA"/>
</dbReference>
<evidence type="ECO:0000256" key="1">
    <source>
        <dbReference type="SAM" id="MobiDB-lite"/>
    </source>
</evidence>
<dbReference type="AlphaFoldDB" id="A0A543GJ70"/>
<comment type="caution">
    <text evidence="2">The sequence shown here is derived from an EMBL/GenBank/DDBJ whole genome shotgun (WGS) entry which is preliminary data.</text>
</comment>
<proteinExistence type="predicted"/>
<evidence type="ECO:0000313" key="3">
    <source>
        <dbReference type="Proteomes" id="UP000319818"/>
    </source>
</evidence>
<sequence>MNESRPENDTSVEDGCPTPTAHKRLHEGHRWWHGCLSSYDNPQEFQVNLNACLQALRNVTWVLQKEHDLVPDFVTWYPAWQQQMKDDPLMRWLVKSRNRVVKSGDLDLHSTARLRLVESYYHMADAFDESMLSRDTEAETVKIVPPRTMPSEYATYLSGLPERALASKLILAERRWVDKALSNYELLDALAHCYGVLANLLADAHQRKGGASAGTARLLHEGRLPCMVTTLDVRTAHYRVTDGSLVTVMGRGIAEIGNFRSTAVRRYKTQLPELIDAAQPQSVIDLVDPIFTQAKNVLSKDKTHSHITMLYRGTELIDVRQTLFSDRADKYVYARDLAKAVLMTGADGVITIGEIWQSKVTLDDQGVVLPPAEVPDRLEALEVYAETSDGSIRAKYAYFRKRFGRISYYGEQEITESLENNMYAPTRAVWGSRSKEREQDAAEKFVENVREAADSDNLTDPTN</sequence>
<keyword evidence="3" id="KW-1185">Reference proteome</keyword>